<feature type="signal peptide" evidence="1">
    <location>
        <begin position="1"/>
        <end position="31"/>
    </location>
</feature>
<reference evidence="3" key="1">
    <citation type="submission" date="2020-07" db="EMBL/GenBank/DDBJ databases">
        <title>A new Micromonospora strain with potent antibiotic activity isolated from the microbiome of a mid-Atlantic deep-sea sponge.</title>
        <authorList>
            <person name="Back C.R."/>
            <person name="Stennett H.L."/>
            <person name="Williams S.E."/>
            <person name="Wang L."/>
            <person name="Ojeda Gomez J."/>
            <person name="Abdulle O.M."/>
            <person name="Duffy T."/>
            <person name="Hendry K.R."/>
            <person name="Powell D."/>
            <person name="Stach J.E."/>
            <person name="Essex-Lopresti A.E."/>
            <person name="Willis C.L."/>
            <person name="Curnow P."/>
            <person name="Race P.R."/>
        </authorList>
    </citation>
    <scope>NUCLEOTIDE SEQUENCE [LARGE SCALE GENOMIC DNA]</scope>
    <source>
        <strain evidence="3">28ISP2-46</strain>
    </source>
</reference>
<proteinExistence type="predicted"/>
<sequence length="165" mass="16708">MHPVRQPLLAAGLATAATVATLGLAPGAAVAAPTAAAPAAAIPATSAPAISAPAISVDWFGVADVRARTATVHGRFACGDERGLAYIEVHLGQRVRRASVTGFGFGVIGACTDERTAGTWTATIPADAGTFRPGPATTTARLVVEPNSLTETTEHLRLRPACPHP</sequence>
<dbReference type="EMBL" id="CP059322">
    <property type="protein sequence ID" value="QLQ39389.1"/>
    <property type="molecule type" value="Genomic_DNA"/>
</dbReference>
<accession>A0A7L6BBY6</accession>
<reference evidence="2 3" key="2">
    <citation type="journal article" date="2021" name="Mar. Drugs">
        <title>A New Micromonospora Strain with Antibiotic Activity Isolated from the Microbiome of a Mid-Atlantic Deep-Sea Sponge.</title>
        <authorList>
            <person name="Back C.R."/>
            <person name="Stennett H.L."/>
            <person name="Williams S.E."/>
            <person name="Wang L."/>
            <person name="Ojeda Gomez J."/>
            <person name="Abdulle O.M."/>
            <person name="Duffy T."/>
            <person name="Neal C."/>
            <person name="Mantell J."/>
            <person name="Jepson M.A."/>
            <person name="Hendry K.R."/>
            <person name="Powell D."/>
            <person name="Stach J.E.M."/>
            <person name="Essex-Lopresti A.E."/>
            <person name="Willis C.L."/>
            <person name="Curnow P."/>
            <person name="Race P.R."/>
        </authorList>
    </citation>
    <scope>NUCLEOTIDE SEQUENCE [LARGE SCALE GENOMIC DNA]</scope>
    <source>
        <strain evidence="2 3">28ISP2-46</strain>
    </source>
</reference>
<keyword evidence="3" id="KW-1185">Reference proteome</keyword>
<organism evidence="2 3">
    <name type="scientific">Micromonospora robiginosa</name>
    <dbReference type="NCBI Taxonomy" id="2749844"/>
    <lineage>
        <taxon>Bacteria</taxon>
        <taxon>Bacillati</taxon>
        <taxon>Actinomycetota</taxon>
        <taxon>Actinomycetes</taxon>
        <taxon>Micromonosporales</taxon>
        <taxon>Micromonosporaceae</taxon>
        <taxon>Micromonospora</taxon>
    </lineage>
</organism>
<evidence type="ECO:0000256" key="1">
    <source>
        <dbReference type="SAM" id="SignalP"/>
    </source>
</evidence>
<dbReference type="AlphaFoldDB" id="A0A7L6BBY6"/>
<gene>
    <name evidence="2" type="ORF">H1D33_11490</name>
</gene>
<feature type="chain" id="PRO_5029560354" description="Secreted protein" evidence="1">
    <location>
        <begin position="32"/>
        <end position="165"/>
    </location>
</feature>
<dbReference type="Proteomes" id="UP000510844">
    <property type="component" value="Chromosome"/>
</dbReference>
<keyword evidence="1" id="KW-0732">Signal</keyword>
<dbReference type="KEGG" id="mfeu:H1D33_11490"/>
<evidence type="ECO:0000313" key="3">
    <source>
        <dbReference type="Proteomes" id="UP000510844"/>
    </source>
</evidence>
<dbReference type="RefSeq" id="WP_181571780.1">
    <property type="nucleotide sequence ID" value="NZ_CP059322.2"/>
</dbReference>
<protein>
    <recommendedName>
        <fullName evidence="4">Secreted protein</fullName>
    </recommendedName>
</protein>
<evidence type="ECO:0000313" key="2">
    <source>
        <dbReference type="EMBL" id="QLQ39389.1"/>
    </source>
</evidence>
<evidence type="ECO:0008006" key="4">
    <source>
        <dbReference type="Google" id="ProtNLM"/>
    </source>
</evidence>
<name>A0A7L6BBY6_9ACTN</name>